<protein>
    <submittedName>
        <fullName evidence="4">FAD-binding oxidoreductase</fullName>
    </submittedName>
</protein>
<dbReference type="InterPro" id="IPR006076">
    <property type="entry name" value="FAD-dep_OxRdtase"/>
</dbReference>
<dbReference type="EMBL" id="JAQQLF010000032">
    <property type="protein sequence ID" value="MDC7719103.1"/>
    <property type="molecule type" value="Genomic_DNA"/>
</dbReference>
<dbReference type="Gene3D" id="3.30.9.10">
    <property type="entry name" value="D-Amino Acid Oxidase, subunit A, domain 2"/>
    <property type="match status" value="1"/>
</dbReference>
<reference evidence="4 5" key="1">
    <citation type="submission" date="2023-01" db="EMBL/GenBank/DDBJ databases">
        <title>Novel species of the genus Vogesella isolated from rivers.</title>
        <authorList>
            <person name="Lu H."/>
        </authorList>
    </citation>
    <scope>NUCLEOTIDE SEQUENCE [LARGE SCALE GENOMIC DNA]</scope>
    <source>
        <strain evidence="4 5">DC21W</strain>
    </source>
</reference>
<dbReference type="Pfam" id="PF01266">
    <property type="entry name" value="DAO"/>
    <property type="match status" value="1"/>
</dbReference>
<evidence type="ECO:0000259" key="3">
    <source>
        <dbReference type="Pfam" id="PF01266"/>
    </source>
</evidence>
<evidence type="ECO:0000256" key="2">
    <source>
        <dbReference type="SAM" id="MobiDB-lite"/>
    </source>
</evidence>
<dbReference type="RefSeq" id="WP_272753288.1">
    <property type="nucleotide sequence ID" value="NZ_JAQQLF010000032.1"/>
</dbReference>
<feature type="region of interest" description="Disordered" evidence="2">
    <location>
        <begin position="8"/>
        <end position="31"/>
    </location>
</feature>
<feature type="domain" description="FAD dependent oxidoreductase" evidence="3">
    <location>
        <begin position="40"/>
        <end position="401"/>
    </location>
</feature>
<gene>
    <name evidence="4" type="ORF">PQU95_18025</name>
</gene>
<organism evidence="4 5">
    <name type="scientific">Vogesella aquatica</name>
    <dbReference type="NCBI Taxonomy" id="2984206"/>
    <lineage>
        <taxon>Bacteria</taxon>
        <taxon>Pseudomonadati</taxon>
        <taxon>Pseudomonadota</taxon>
        <taxon>Betaproteobacteria</taxon>
        <taxon>Neisseriales</taxon>
        <taxon>Chromobacteriaceae</taxon>
        <taxon>Vogesella</taxon>
    </lineage>
</organism>
<name>A0ABT5J3R6_9NEIS</name>
<keyword evidence="1" id="KW-0560">Oxidoreductase</keyword>
<evidence type="ECO:0000256" key="1">
    <source>
        <dbReference type="ARBA" id="ARBA00023002"/>
    </source>
</evidence>
<comment type="caution">
    <text evidence="4">The sequence shown here is derived from an EMBL/GenBank/DDBJ whole genome shotgun (WGS) entry which is preliminary data.</text>
</comment>
<dbReference type="Gene3D" id="3.50.50.60">
    <property type="entry name" value="FAD/NAD(P)-binding domain"/>
    <property type="match status" value="1"/>
</dbReference>
<dbReference type="InterPro" id="IPR036188">
    <property type="entry name" value="FAD/NAD-bd_sf"/>
</dbReference>
<dbReference type="PANTHER" id="PTHR13847:SF281">
    <property type="entry name" value="FAD DEPENDENT OXIDOREDUCTASE DOMAIN-CONTAINING PROTEIN"/>
    <property type="match status" value="1"/>
</dbReference>
<dbReference type="SUPFAM" id="SSF51905">
    <property type="entry name" value="FAD/NAD(P)-binding domain"/>
    <property type="match status" value="1"/>
</dbReference>
<dbReference type="PANTHER" id="PTHR13847">
    <property type="entry name" value="SARCOSINE DEHYDROGENASE-RELATED"/>
    <property type="match status" value="1"/>
</dbReference>
<evidence type="ECO:0000313" key="5">
    <source>
        <dbReference type="Proteomes" id="UP001219956"/>
    </source>
</evidence>
<sequence length="452" mass="48081">MYQPFYHADQYRPQHSPPSYWHATTPRPTLAPGSGEHTVDVAIVGGGYCGLSAALHLARDHGARVAVLEAGDIGWGASGRNAGFNTLPATKHDYIGLQRALGEAGAAGFMAAQQEALQLVASLAAAEGIATQACGEGSYVVAHSPAAWAGLQDEYHAWRLHTPVASRLLTRAEFAGRGHAGDAQYGALHILHGGGLNPLALASGLAQAAQRHGAILLPQQAVHAWQPHSGGHTLQAADSVVHARQLLLATNGYLPAWLPPVLRHRTLPVISNIIVTRPLSAAEWGAYAYHTHTPMFDTRHLLSYWRRLPDGRLLFGARGDLSGSDASGQRQRAALQAQLAACFPAWAGVDIDYFWRGLIAVNRRLLPQYGPLPGLPGMWYAAGCFGSGVSTMPWLGRALARAMAGQPPSASEAACAMHGLAPRLPPATALQKLGLQFAYTAYAWRDRLSEPA</sequence>
<proteinExistence type="predicted"/>
<keyword evidence="5" id="KW-1185">Reference proteome</keyword>
<evidence type="ECO:0000313" key="4">
    <source>
        <dbReference type="EMBL" id="MDC7719103.1"/>
    </source>
</evidence>
<dbReference type="Proteomes" id="UP001219956">
    <property type="component" value="Unassembled WGS sequence"/>
</dbReference>
<accession>A0ABT5J3R6</accession>